<keyword evidence="1" id="KW-0732">Signal</keyword>
<protein>
    <submittedName>
        <fullName evidence="2">DUF3549 domain-containing protein</fullName>
    </submittedName>
</protein>
<reference evidence="2 3" key="2">
    <citation type="submission" date="2018-06" db="EMBL/GenBank/DDBJ databases">
        <title>Marinobactersediminissp. nov, a moderately halophilic bacterium isolated from marine solar saltern.</title>
        <authorList>
            <person name="Zhang Y."/>
        </authorList>
    </citation>
    <scope>NUCLEOTIDE SEQUENCE [LARGE SCALE GENOMIC DNA]</scope>
    <source>
        <strain evidence="2 3">F01</strain>
    </source>
</reference>
<dbReference type="EMBL" id="QFWX01000005">
    <property type="protein sequence ID" value="PXX90295.1"/>
    <property type="molecule type" value="Genomic_DNA"/>
</dbReference>
<dbReference type="PIRSF" id="PIRSF028200">
    <property type="entry name" value="UCP028200"/>
    <property type="match status" value="1"/>
</dbReference>
<proteinExistence type="predicted"/>
<dbReference type="InterPro" id="IPR016875">
    <property type="entry name" value="UCP028200"/>
</dbReference>
<dbReference type="Proteomes" id="UP000253987">
    <property type="component" value="Unassembled WGS sequence"/>
</dbReference>
<evidence type="ECO:0000313" key="3">
    <source>
        <dbReference type="Proteomes" id="UP000253987"/>
    </source>
</evidence>
<dbReference type="OrthoDB" id="5767052at2"/>
<sequence>MQRVLCIALLSFLVLTGCSSTKLAYRYADWGIVWWVDDYVPMTSQQESRLEQDIRDLRQWHCSTELPLYSQWLGQLKSDVRAGNLDQSVIAGHQETLFAFFQPLVNRAKPAVTGLLASLSDEQVQQLAANMENSQEELEAEFLGDSPEETRAARAERTGERVERWLGSLNERQRKTVNAWSDARGEQTKIWLEGRRNWQQALLEALEQRRSEDFADRISYLIDNNEEVRGDRYQQMMSESRMAMAALMADLLQQADQRHLDHLVDRATELEKDFDTLACVSEGTESRTS</sequence>
<dbReference type="AlphaFoldDB" id="A0A2V3ZLH4"/>
<dbReference type="Pfam" id="PF19795">
    <property type="entry name" value="DUF6279"/>
    <property type="match status" value="1"/>
</dbReference>
<name>A0A2V3ZLH4_9GAMM</name>
<gene>
    <name evidence="2" type="ORF">DIT71_12405</name>
</gene>
<keyword evidence="3" id="KW-1185">Reference proteome</keyword>
<reference evidence="3" key="1">
    <citation type="submission" date="2018-05" db="EMBL/GenBank/DDBJ databases">
        <authorList>
            <person name="Lu D."/>
        </authorList>
    </citation>
    <scope>NUCLEOTIDE SEQUENCE [LARGE SCALE GENOMIC DNA]</scope>
    <source>
        <strain evidence="3">F01</strain>
    </source>
</reference>
<organism evidence="2 3">
    <name type="scientific">Marinobacter vulgaris</name>
    <dbReference type="NCBI Taxonomy" id="1928331"/>
    <lineage>
        <taxon>Bacteria</taxon>
        <taxon>Pseudomonadati</taxon>
        <taxon>Pseudomonadota</taxon>
        <taxon>Gammaproteobacteria</taxon>
        <taxon>Pseudomonadales</taxon>
        <taxon>Marinobacteraceae</taxon>
        <taxon>Marinobacter</taxon>
    </lineage>
</organism>
<comment type="caution">
    <text evidence="2">The sequence shown here is derived from an EMBL/GenBank/DDBJ whole genome shotgun (WGS) entry which is preliminary data.</text>
</comment>
<feature type="signal peptide" evidence="1">
    <location>
        <begin position="1"/>
        <end position="24"/>
    </location>
</feature>
<dbReference type="RefSeq" id="WP_114613537.1">
    <property type="nucleotide sequence ID" value="NZ_QFWX01000005.1"/>
</dbReference>
<accession>A0A2V3ZLH4</accession>
<evidence type="ECO:0000256" key="1">
    <source>
        <dbReference type="SAM" id="SignalP"/>
    </source>
</evidence>
<feature type="chain" id="PRO_5015982014" evidence="1">
    <location>
        <begin position="25"/>
        <end position="289"/>
    </location>
</feature>
<evidence type="ECO:0000313" key="2">
    <source>
        <dbReference type="EMBL" id="PXX90295.1"/>
    </source>
</evidence>
<dbReference type="PROSITE" id="PS51257">
    <property type="entry name" value="PROKAR_LIPOPROTEIN"/>
    <property type="match status" value="1"/>
</dbReference>